<dbReference type="GO" id="GO:0004674">
    <property type="term" value="F:protein serine/threonine kinase activity"/>
    <property type="evidence" value="ECO:0007669"/>
    <property type="project" value="InterPro"/>
</dbReference>
<dbReference type="Pfam" id="PF00069">
    <property type="entry name" value="Pkinase"/>
    <property type="match status" value="1"/>
</dbReference>
<protein>
    <recommendedName>
        <fullName evidence="4">Protein kinase domain-containing protein</fullName>
    </recommendedName>
</protein>
<dbReference type="GO" id="GO:0005737">
    <property type="term" value="C:cytoplasm"/>
    <property type="evidence" value="ECO:0007669"/>
    <property type="project" value="TreeGrafter"/>
</dbReference>
<name>A0A7Y9ZIR1_9ACTN</name>
<evidence type="ECO:0000256" key="3">
    <source>
        <dbReference type="PROSITE-ProRule" id="PRU10141"/>
    </source>
</evidence>
<accession>A0A7Y9ZIR1</accession>
<proteinExistence type="predicted"/>
<evidence type="ECO:0000313" key="6">
    <source>
        <dbReference type="Proteomes" id="UP000562045"/>
    </source>
</evidence>
<dbReference type="PROSITE" id="PS50011">
    <property type="entry name" value="PROTEIN_KINASE_DOM"/>
    <property type="match status" value="1"/>
</dbReference>
<dbReference type="InterPro" id="IPR045269">
    <property type="entry name" value="Atg1-like"/>
</dbReference>
<dbReference type="InterPro" id="IPR011041">
    <property type="entry name" value="Quinoprot_gluc/sorb_DH_b-prop"/>
</dbReference>
<organism evidence="5 6">
    <name type="scientific">Nocardioides aromaticivorans</name>
    <dbReference type="NCBI Taxonomy" id="200618"/>
    <lineage>
        <taxon>Bacteria</taxon>
        <taxon>Bacillati</taxon>
        <taxon>Actinomycetota</taxon>
        <taxon>Actinomycetes</taxon>
        <taxon>Propionibacteriales</taxon>
        <taxon>Nocardioidaceae</taxon>
        <taxon>Nocardioides</taxon>
    </lineage>
</organism>
<dbReference type="InterPro" id="IPR008271">
    <property type="entry name" value="Ser/Thr_kinase_AS"/>
</dbReference>
<dbReference type="GO" id="GO:0005524">
    <property type="term" value="F:ATP binding"/>
    <property type="evidence" value="ECO:0007669"/>
    <property type="project" value="UniProtKB-UniRule"/>
</dbReference>
<dbReference type="SMART" id="SM00220">
    <property type="entry name" value="S_TKc"/>
    <property type="match status" value="1"/>
</dbReference>
<evidence type="ECO:0000256" key="2">
    <source>
        <dbReference type="ARBA" id="ARBA00022840"/>
    </source>
</evidence>
<dbReference type="InterPro" id="IPR000719">
    <property type="entry name" value="Prot_kinase_dom"/>
</dbReference>
<evidence type="ECO:0000256" key="1">
    <source>
        <dbReference type="ARBA" id="ARBA00022741"/>
    </source>
</evidence>
<gene>
    <name evidence="5" type="ORF">BJ993_001281</name>
</gene>
<dbReference type="SUPFAM" id="SSF50952">
    <property type="entry name" value="Soluble quinoprotein glucose dehydrogenase"/>
    <property type="match status" value="1"/>
</dbReference>
<feature type="binding site" evidence="3">
    <location>
        <position position="36"/>
    </location>
    <ligand>
        <name>ATP</name>
        <dbReference type="ChEBI" id="CHEBI:30616"/>
    </ligand>
</feature>
<dbReference type="PROSITE" id="PS00108">
    <property type="entry name" value="PROTEIN_KINASE_ST"/>
    <property type="match status" value="1"/>
</dbReference>
<evidence type="ECO:0000259" key="4">
    <source>
        <dbReference type="PROSITE" id="PS50011"/>
    </source>
</evidence>
<dbReference type="Proteomes" id="UP000562045">
    <property type="component" value="Unassembled WGS sequence"/>
</dbReference>
<keyword evidence="2 3" id="KW-0067">ATP-binding</keyword>
<dbReference type="EMBL" id="JACBZM010000001">
    <property type="protein sequence ID" value="NYI44201.1"/>
    <property type="molecule type" value="Genomic_DNA"/>
</dbReference>
<dbReference type="InterPro" id="IPR011009">
    <property type="entry name" value="Kinase-like_dom_sf"/>
</dbReference>
<comment type="caution">
    <text evidence="5">The sequence shown here is derived from an EMBL/GenBank/DDBJ whole genome shotgun (WGS) entry which is preliminary data.</text>
</comment>
<dbReference type="Gene3D" id="1.10.510.10">
    <property type="entry name" value="Transferase(Phosphotransferase) domain 1"/>
    <property type="match status" value="1"/>
</dbReference>
<feature type="domain" description="Protein kinase" evidence="4">
    <location>
        <begin position="7"/>
        <end position="267"/>
    </location>
</feature>
<reference evidence="5 6" key="1">
    <citation type="submission" date="2020-07" db="EMBL/GenBank/DDBJ databases">
        <title>Sequencing the genomes of 1000 actinobacteria strains.</title>
        <authorList>
            <person name="Klenk H.-P."/>
        </authorList>
    </citation>
    <scope>NUCLEOTIDE SEQUENCE [LARGE SCALE GENOMIC DNA]</scope>
    <source>
        <strain evidence="5 6">DSM 15131</strain>
    </source>
</reference>
<dbReference type="AlphaFoldDB" id="A0A7Y9ZIR1"/>
<dbReference type="PANTHER" id="PTHR24348">
    <property type="entry name" value="SERINE/THREONINE-PROTEIN KINASE UNC-51-RELATED"/>
    <property type="match status" value="1"/>
</dbReference>
<dbReference type="PROSITE" id="PS00107">
    <property type="entry name" value="PROTEIN_KINASE_ATP"/>
    <property type="match status" value="1"/>
</dbReference>
<dbReference type="RefSeq" id="WP_179648127.1">
    <property type="nucleotide sequence ID" value="NZ_JACBZM010000001.1"/>
</dbReference>
<sequence length="929" mass="93252">MQQVGRYTLTATLGAGGFGTVYLATDPATGEQVAVKVLDWPDHDDRRAMFRQEVAALLSVASPHVVRVRDVIDQPGLAAIVTDYVEGASLRQVLDRQGPLTGPQALSVLSGALRGLAAVHAAGLVHADLKPENILLDRSGSSRLIDFGIAGPPRVLGGPDTWIGTPAYLAPEVVLGQHIDLRSDLYAVAATLFELLAGRPPYVGPNPVATALLHVQAPVPDLRALHAGVHEHLAVLCAQDLAKDPVWRHQNTPAFLASLDLAATAAFGPDWATGTAVAGATASVGALVGATLALLPHAGVGILGAAPMAGPLAAAALGAAGFAGGGAAGGLAGGGFAGGGAAGGLAGGGAAGGLAGGGAAGGLAGSGAGAAGTLGGAAAAGAGGSGVAGTGGGIAASAGGVKAAIAAAAAVATIGAGAATVVLLDDDEPAAAPPPVAVGDVFAYLTADTSLVVMKGEDEVGRFPDATAPAWSGDGRFLVTTSGGDVVLVDTRDGGADRSRCVAPNGCTEATIWDDGRVVAIDGAQLVTFGLPDLADRTVLADAPGQVVWNDVLATGDDVLAFGFDEGREGEGYRGGPPAVAHHITESGAVEPVAGSLRSVSLWGTTPVLSTRSAYGGTRAAVMNSGSGGACVYGNTIFLVDPADPGRQVETDASAMVALAPDDHDEQEYQVVTDLWFDGSGVLHASGNSGLCDFNGGSRPGVPQQIWRLDGTTWVPEDDRPLLTARTLPSGNRLELARVTATDLAAEVALLTLVDADGSTEIADDATRLFTPQVKEGVAVAAPAAATPTELAGDDGVGALVDGTGDTSALATLPRDFQSFIGKLARTQYRQARRGGFTTSDCDESSTWVNVSLYDARGFARGGVGACGGYAALWAKVGGTWREILGTQESWDCADLVRYEVPASLIAYEGHAECYSYADGNGPYDYYRP</sequence>
<evidence type="ECO:0000313" key="5">
    <source>
        <dbReference type="EMBL" id="NYI44201.1"/>
    </source>
</evidence>
<dbReference type="CDD" id="cd14014">
    <property type="entry name" value="STKc_PknB_like"/>
    <property type="match status" value="1"/>
</dbReference>
<dbReference type="SUPFAM" id="SSF56112">
    <property type="entry name" value="Protein kinase-like (PK-like)"/>
    <property type="match status" value="1"/>
</dbReference>
<dbReference type="InterPro" id="IPR017441">
    <property type="entry name" value="Protein_kinase_ATP_BS"/>
</dbReference>
<keyword evidence="1 3" id="KW-0547">Nucleotide-binding</keyword>